<dbReference type="PROSITE" id="PS51077">
    <property type="entry name" value="HTH_ICLR"/>
    <property type="match status" value="1"/>
</dbReference>
<dbReference type="InterPro" id="IPR014757">
    <property type="entry name" value="Tscrpt_reg_IclR_C"/>
</dbReference>
<dbReference type="AlphaFoldDB" id="A0A323TZE1"/>
<dbReference type="GO" id="GO:0003677">
    <property type="term" value="F:DNA binding"/>
    <property type="evidence" value="ECO:0007669"/>
    <property type="project" value="UniProtKB-KW"/>
</dbReference>
<dbReference type="Gene3D" id="1.10.10.10">
    <property type="entry name" value="Winged helix-like DNA-binding domain superfamily/Winged helix DNA-binding domain"/>
    <property type="match status" value="1"/>
</dbReference>
<organism evidence="8 9">
    <name type="scientific">Salipaludibacillus keqinensis</name>
    <dbReference type="NCBI Taxonomy" id="2045207"/>
    <lineage>
        <taxon>Bacteria</taxon>
        <taxon>Bacillati</taxon>
        <taxon>Bacillota</taxon>
        <taxon>Bacilli</taxon>
        <taxon>Bacillales</taxon>
        <taxon>Bacillaceae</taxon>
    </lineage>
</organism>
<dbReference type="FunFam" id="1.10.10.10:FF:000056">
    <property type="entry name" value="IclR family transcriptional regulator"/>
    <property type="match status" value="1"/>
</dbReference>
<dbReference type="PANTHER" id="PTHR30136:SF7">
    <property type="entry name" value="HTH-TYPE TRANSCRIPTIONAL REGULATOR KDGR-RELATED"/>
    <property type="match status" value="1"/>
</dbReference>
<dbReference type="InterPro" id="IPR036388">
    <property type="entry name" value="WH-like_DNA-bd_sf"/>
</dbReference>
<dbReference type="Pfam" id="PF01614">
    <property type="entry name" value="IclR_C"/>
    <property type="match status" value="1"/>
</dbReference>
<evidence type="ECO:0000256" key="3">
    <source>
        <dbReference type="ARBA" id="ARBA00023163"/>
    </source>
</evidence>
<dbReference type="PANTHER" id="PTHR30136">
    <property type="entry name" value="HELIX-TURN-HELIX TRANSCRIPTIONAL REGULATOR, ICLR FAMILY"/>
    <property type="match status" value="1"/>
</dbReference>
<comment type="function">
    <text evidence="4">May be an activator protein for the gylABX operon.</text>
</comment>
<dbReference type="Pfam" id="PF09339">
    <property type="entry name" value="HTH_IclR"/>
    <property type="match status" value="1"/>
</dbReference>
<reference evidence="8 9" key="1">
    <citation type="submission" date="2017-10" db="EMBL/GenBank/DDBJ databases">
        <title>Bacillus sp. nov., a halophilic bacterium isolated from a Keqin Lake.</title>
        <authorList>
            <person name="Wang H."/>
        </authorList>
    </citation>
    <scope>NUCLEOTIDE SEQUENCE [LARGE SCALE GENOMIC DNA]</scope>
    <source>
        <strain evidence="8 9">KQ-12</strain>
    </source>
</reference>
<name>A0A323TZE1_9BACI</name>
<dbReference type="SMART" id="SM00346">
    <property type="entry name" value="HTH_ICLR"/>
    <property type="match status" value="1"/>
</dbReference>
<dbReference type="InterPro" id="IPR005471">
    <property type="entry name" value="Tscrpt_reg_IclR_N"/>
</dbReference>
<sequence>MNMVKSVDRALRIITLVSQKKDGLGVTEIAEKIELNKSSIFKLLRTLMDHGYIEQDEETKKYRLGYKYIELSSILLESIDLRPQAKPFLKELETLTNEVIHLVVYDQGEAYYIEKLEGNETLRTHSKVGKRVSFHATSVGKVLIAHMDDQEAATILEKNGLPKHTDNTITDKEKLLQELQKIRTQGFGVEIEENEVGITCIAAPIFDHRGDITAGVSISGPSTRLTEPRLEEIKTILIDRCNKISRRLGYTGV</sequence>
<dbReference type="SUPFAM" id="SSF46785">
    <property type="entry name" value="Winged helix' DNA-binding domain"/>
    <property type="match status" value="1"/>
</dbReference>
<dbReference type="SUPFAM" id="SSF55781">
    <property type="entry name" value="GAF domain-like"/>
    <property type="match status" value="1"/>
</dbReference>
<dbReference type="InterPro" id="IPR029016">
    <property type="entry name" value="GAF-like_dom_sf"/>
</dbReference>
<evidence type="ECO:0000256" key="1">
    <source>
        <dbReference type="ARBA" id="ARBA00023015"/>
    </source>
</evidence>
<protein>
    <recommendedName>
        <fullName evidence="5">Glycerol operon regulatory protein</fullName>
    </recommendedName>
</protein>
<evidence type="ECO:0000313" key="9">
    <source>
        <dbReference type="Proteomes" id="UP000248214"/>
    </source>
</evidence>
<evidence type="ECO:0000256" key="2">
    <source>
        <dbReference type="ARBA" id="ARBA00023125"/>
    </source>
</evidence>
<evidence type="ECO:0000259" key="6">
    <source>
        <dbReference type="PROSITE" id="PS51077"/>
    </source>
</evidence>
<proteinExistence type="predicted"/>
<dbReference type="Gene3D" id="3.30.450.40">
    <property type="match status" value="1"/>
</dbReference>
<keyword evidence="2" id="KW-0238">DNA-binding</keyword>
<gene>
    <name evidence="8" type="ORF">CR194_05410</name>
</gene>
<dbReference type="EMBL" id="PDOD01000001">
    <property type="protein sequence ID" value="PYZ94955.1"/>
    <property type="molecule type" value="Genomic_DNA"/>
</dbReference>
<dbReference type="InterPro" id="IPR050707">
    <property type="entry name" value="HTH_MetabolicPath_Reg"/>
</dbReference>
<dbReference type="PROSITE" id="PS51078">
    <property type="entry name" value="ICLR_ED"/>
    <property type="match status" value="1"/>
</dbReference>
<dbReference type="GO" id="GO:0045892">
    <property type="term" value="P:negative regulation of DNA-templated transcription"/>
    <property type="evidence" value="ECO:0007669"/>
    <property type="project" value="UniProtKB-ARBA"/>
</dbReference>
<evidence type="ECO:0000313" key="8">
    <source>
        <dbReference type="EMBL" id="PYZ94955.1"/>
    </source>
</evidence>
<accession>A0A323TZE1</accession>
<dbReference type="InterPro" id="IPR036390">
    <property type="entry name" value="WH_DNA-bd_sf"/>
</dbReference>
<dbReference type="Proteomes" id="UP000248214">
    <property type="component" value="Unassembled WGS sequence"/>
</dbReference>
<evidence type="ECO:0000259" key="7">
    <source>
        <dbReference type="PROSITE" id="PS51078"/>
    </source>
</evidence>
<keyword evidence="1" id="KW-0805">Transcription regulation</keyword>
<keyword evidence="3" id="KW-0804">Transcription</keyword>
<feature type="domain" description="HTH iclR-type" evidence="6">
    <location>
        <begin position="4"/>
        <end position="66"/>
    </location>
</feature>
<evidence type="ECO:0000256" key="5">
    <source>
        <dbReference type="ARBA" id="ARBA00070406"/>
    </source>
</evidence>
<feature type="domain" description="IclR-ED" evidence="7">
    <location>
        <begin position="67"/>
        <end position="250"/>
    </location>
</feature>
<evidence type="ECO:0000256" key="4">
    <source>
        <dbReference type="ARBA" id="ARBA00058938"/>
    </source>
</evidence>
<dbReference type="OrthoDB" id="9791752at2"/>
<comment type="caution">
    <text evidence="8">The sequence shown here is derived from an EMBL/GenBank/DDBJ whole genome shotgun (WGS) entry which is preliminary data.</text>
</comment>
<dbReference type="GO" id="GO:0003700">
    <property type="term" value="F:DNA-binding transcription factor activity"/>
    <property type="evidence" value="ECO:0007669"/>
    <property type="project" value="TreeGrafter"/>
</dbReference>
<keyword evidence="9" id="KW-1185">Reference proteome</keyword>